<comment type="subcellular location">
    <subcellularLocation>
        <location evidence="1">Membrane</location>
        <topology evidence="1">Multi-pass membrane protein</topology>
    </subcellularLocation>
</comment>
<dbReference type="InterPro" id="IPR018614">
    <property type="entry name" value="KRTCAP2"/>
</dbReference>
<keyword evidence="3" id="KW-0812">Transmembrane</keyword>
<name>N1R4U8_AEGTA</name>
<dbReference type="AlphaFoldDB" id="N1R4U8"/>
<dbReference type="Pfam" id="PF09775">
    <property type="entry name" value="Keratin_assoc"/>
    <property type="match status" value="1"/>
</dbReference>
<organism evidence="6">
    <name type="scientific">Aegilops tauschii</name>
    <name type="common">Tausch's goatgrass</name>
    <name type="synonym">Aegilops squarrosa</name>
    <dbReference type="NCBI Taxonomy" id="37682"/>
    <lineage>
        <taxon>Eukaryota</taxon>
        <taxon>Viridiplantae</taxon>
        <taxon>Streptophyta</taxon>
        <taxon>Embryophyta</taxon>
        <taxon>Tracheophyta</taxon>
        <taxon>Spermatophyta</taxon>
        <taxon>Magnoliopsida</taxon>
        <taxon>Liliopsida</taxon>
        <taxon>Poales</taxon>
        <taxon>Poaceae</taxon>
        <taxon>BOP clade</taxon>
        <taxon>Pooideae</taxon>
        <taxon>Triticodae</taxon>
        <taxon>Triticeae</taxon>
        <taxon>Triticinae</taxon>
        <taxon>Aegilops</taxon>
    </lineage>
</organism>
<dbReference type="EnsemblPlants" id="EMT33704">
    <property type="protein sequence ID" value="EMT33704"/>
    <property type="gene ID" value="F775_28153"/>
</dbReference>
<proteinExistence type="inferred from homology"/>
<dbReference type="PANTHER" id="PTHR32001">
    <property type="entry name" value="KERATINOCYTE-ASSOCIATED PROTEIN 2"/>
    <property type="match status" value="1"/>
</dbReference>
<evidence type="ECO:0000256" key="4">
    <source>
        <dbReference type="ARBA" id="ARBA00022989"/>
    </source>
</evidence>
<keyword evidence="5" id="KW-0472">Membrane</keyword>
<evidence type="ECO:0000256" key="5">
    <source>
        <dbReference type="ARBA" id="ARBA00023136"/>
    </source>
</evidence>
<accession>N1R4U8</accession>
<keyword evidence="4" id="KW-1133">Transmembrane helix</keyword>
<evidence type="ECO:0000256" key="3">
    <source>
        <dbReference type="ARBA" id="ARBA00022692"/>
    </source>
</evidence>
<dbReference type="GO" id="GO:0016020">
    <property type="term" value="C:membrane"/>
    <property type="evidence" value="ECO:0007669"/>
    <property type="project" value="UniProtKB-SubCell"/>
</dbReference>
<comment type="similarity">
    <text evidence="2">Belongs to the KRTCAP2 family.</text>
</comment>
<evidence type="ECO:0000256" key="2">
    <source>
        <dbReference type="ARBA" id="ARBA00007279"/>
    </source>
</evidence>
<sequence>MAGTGRSMLLSLLLFAVTLSLLEMYRGWFAASELKTIAGGFVSSLLFLLLLTSKFCSLSVITKKLVVLELGGVQLALSTAFASQHGMLPLTYFANYLFKSLIVVWSHDRTDRPSRFLVQKC</sequence>
<protein>
    <submittedName>
        <fullName evidence="6">Uncharacterized protein</fullName>
    </submittedName>
</protein>
<dbReference type="PANTHER" id="PTHR32001:SF1">
    <property type="entry name" value="KERATINOCYTE-ASSOCIATED PROTEIN 2"/>
    <property type="match status" value="1"/>
</dbReference>
<reference evidence="6" key="1">
    <citation type="submission" date="2015-06" db="UniProtKB">
        <authorList>
            <consortium name="EnsemblPlants"/>
        </authorList>
    </citation>
    <scope>IDENTIFICATION</scope>
</reference>
<evidence type="ECO:0000256" key="1">
    <source>
        <dbReference type="ARBA" id="ARBA00004141"/>
    </source>
</evidence>
<evidence type="ECO:0000313" key="6">
    <source>
        <dbReference type="EnsemblPlants" id="EMT33704"/>
    </source>
</evidence>